<dbReference type="Gene3D" id="1.20.120.710">
    <property type="entry name" value="Haloacid dehalogenase hydrolase-like domain"/>
    <property type="match status" value="1"/>
</dbReference>
<name>X1LPU7_9ZZZZ</name>
<reference evidence="4" key="1">
    <citation type="journal article" date="2014" name="Front. Microbiol.">
        <title>High frequency of phylogenetically diverse reductive dehalogenase-homologous genes in deep subseafloor sedimentary metagenomes.</title>
        <authorList>
            <person name="Kawai M."/>
            <person name="Futagami T."/>
            <person name="Toyoda A."/>
            <person name="Takaki Y."/>
            <person name="Nishi S."/>
            <person name="Hori S."/>
            <person name="Arai W."/>
            <person name="Tsubouchi T."/>
            <person name="Morono Y."/>
            <person name="Uchiyama I."/>
            <person name="Ito T."/>
            <person name="Fujiyama A."/>
            <person name="Inagaki F."/>
            <person name="Takami H."/>
        </authorList>
    </citation>
    <scope>NUCLEOTIDE SEQUENCE</scope>
    <source>
        <strain evidence="4">Expedition CK06-06</strain>
    </source>
</reference>
<keyword evidence="1" id="KW-0479">Metal-binding</keyword>
<evidence type="ECO:0000256" key="1">
    <source>
        <dbReference type="ARBA" id="ARBA00022723"/>
    </source>
</evidence>
<dbReference type="SUPFAM" id="SSF56784">
    <property type="entry name" value="HAD-like"/>
    <property type="match status" value="1"/>
</dbReference>
<dbReference type="Pfam" id="PF00702">
    <property type="entry name" value="Hydrolase"/>
    <property type="match status" value="1"/>
</dbReference>
<dbReference type="GO" id="GO:0016791">
    <property type="term" value="F:phosphatase activity"/>
    <property type="evidence" value="ECO:0007669"/>
    <property type="project" value="TreeGrafter"/>
</dbReference>
<dbReference type="EMBL" id="BARV01014612">
    <property type="protein sequence ID" value="GAI21108.1"/>
    <property type="molecule type" value="Genomic_DNA"/>
</dbReference>
<dbReference type="Gene3D" id="3.40.50.1000">
    <property type="entry name" value="HAD superfamily/HAD-like"/>
    <property type="match status" value="1"/>
</dbReference>
<feature type="non-terminal residue" evidence="4">
    <location>
        <position position="124"/>
    </location>
</feature>
<evidence type="ECO:0000313" key="4">
    <source>
        <dbReference type="EMBL" id="GAI21108.1"/>
    </source>
</evidence>
<dbReference type="GO" id="GO:0046872">
    <property type="term" value="F:metal ion binding"/>
    <property type="evidence" value="ECO:0007669"/>
    <property type="project" value="UniProtKB-KW"/>
</dbReference>
<dbReference type="InterPro" id="IPR051400">
    <property type="entry name" value="HAD-like_hydrolase"/>
</dbReference>
<evidence type="ECO:0000256" key="3">
    <source>
        <dbReference type="ARBA" id="ARBA00022842"/>
    </source>
</evidence>
<dbReference type="PANTHER" id="PTHR46470:SF2">
    <property type="entry name" value="GLYCERALDEHYDE 3-PHOSPHATE PHOSPHATASE"/>
    <property type="match status" value="1"/>
</dbReference>
<dbReference type="InterPro" id="IPR023214">
    <property type="entry name" value="HAD_sf"/>
</dbReference>
<organism evidence="4">
    <name type="scientific">marine sediment metagenome</name>
    <dbReference type="NCBI Taxonomy" id="412755"/>
    <lineage>
        <taxon>unclassified sequences</taxon>
        <taxon>metagenomes</taxon>
        <taxon>ecological metagenomes</taxon>
    </lineage>
</organism>
<gene>
    <name evidence="4" type="ORF">S06H3_25387</name>
</gene>
<dbReference type="PANTHER" id="PTHR46470">
    <property type="entry name" value="N-ACYLNEURAMINATE-9-PHOSPHATASE"/>
    <property type="match status" value="1"/>
</dbReference>
<proteinExistence type="predicted"/>
<comment type="caution">
    <text evidence="4">The sequence shown here is derived from an EMBL/GenBank/DDBJ whole genome shotgun (WGS) entry which is preliminary data.</text>
</comment>
<sequence length="124" mass="14427">MKRDFKAVLFDLDETLTDSSAGLEAAHRAVTARLHNYLSQHGVEVNETILRSKLNALEDKMNIETKYDRDEWWPELLAELGLKQEMPRQIAEELTKLYWTTYSNADYPYADAESTLIYLKQKVT</sequence>
<keyword evidence="2" id="KW-0378">Hydrolase</keyword>
<accession>X1LPU7</accession>
<protein>
    <submittedName>
        <fullName evidence="4">Uncharacterized protein</fullName>
    </submittedName>
</protein>
<evidence type="ECO:0000256" key="2">
    <source>
        <dbReference type="ARBA" id="ARBA00022801"/>
    </source>
</evidence>
<keyword evidence="3" id="KW-0460">Magnesium</keyword>
<dbReference type="InterPro" id="IPR036412">
    <property type="entry name" value="HAD-like_sf"/>
</dbReference>
<dbReference type="AlphaFoldDB" id="X1LPU7"/>